<dbReference type="EMBL" id="SNRW01000413">
    <property type="protein sequence ID" value="KAA6401289.1"/>
    <property type="molecule type" value="Genomic_DNA"/>
</dbReference>
<evidence type="ECO:0000313" key="1">
    <source>
        <dbReference type="EMBL" id="KAA6401289.1"/>
    </source>
</evidence>
<organism evidence="1 2">
    <name type="scientific">Streblomastix strix</name>
    <dbReference type="NCBI Taxonomy" id="222440"/>
    <lineage>
        <taxon>Eukaryota</taxon>
        <taxon>Metamonada</taxon>
        <taxon>Preaxostyla</taxon>
        <taxon>Oxymonadida</taxon>
        <taxon>Streblomastigidae</taxon>
        <taxon>Streblomastix</taxon>
    </lineage>
</organism>
<evidence type="ECO:0000313" key="2">
    <source>
        <dbReference type="Proteomes" id="UP000324800"/>
    </source>
</evidence>
<sequence>MEWINEMNCPCATSASSALGHKLTGWIPAISDILPQNNLLNNRANTGVLNTKSEDDTLLLLKADKTVLIDSYTKTETNNLLNNKTDNGVSYTKSERDAFLLLKSDKIQLTVTDSSFVQSDADDTVVFFGAVVTKPISEFIKVDYKLMNYMNTVNNQLINGIKSLNANINATGYVKTDNNETSILWAGGGDALLSSLGGLQEEETLAGVLSFENIRIPSDPTEAYDINGVVGVQFSWKL</sequence>
<accession>A0A5J4X454</accession>
<proteinExistence type="predicted"/>
<dbReference type="AlphaFoldDB" id="A0A5J4X454"/>
<gene>
    <name evidence="1" type="ORF">EZS28_003184</name>
</gene>
<name>A0A5J4X454_9EUKA</name>
<comment type="caution">
    <text evidence="1">The sequence shown here is derived from an EMBL/GenBank/DDBJ whole genome shotgun (WGS) entry which is preliminary data.</text>
</comment>
<reference evidence="1 2" key="1">
    <citation type="submission" date="2019-03" db="EMBL/GenBank/DDBJ databases">
        <title>Single cell metagenomics reveals metabolic interactions within the superorganism composed of flagellate Streblomastix strix and complex community of Bacteroidetes bacteria on its surface.</title>
        <authorList>
            <person name="Treitli S.C."/>
            <person name="Kolisko M."/>
            <person name="Husnik F."/>
            <person name="Keeling P."/>
            <person name="Hampl V."/>
        </authorList>
    </citation>
    <scope>NUCLEOTIDE SEQUENCE [LARGE SCALE GENOMIC DNA]</scope>
    <source>
        <strain evidence="1">ST1C</strain>
    </source>
</reference>
<dbReference type="Proteomes" id="UP000324800">
    <property type="component" value="Unassembled WGS sequence"/>
</dbReference>
<protein>
    <submittedName>
        <fullName evidence="1">Uncharacterized protein</fullName>
    </submittedName>
</protein>